<dbReference type="PANTHER" id="PTHR24421:SF10">
    <property type="entry name" value="NITRATE_NITRITE SENSOR PROTEIN NARQ"/>
    <property type="match status" value="1"/>
</dbReference>
<keyword evidence="20" id="KW-0411">Iron-sulfur</keyword>
<evidence type="ECO:0000256" key="8">
    <source>
        <dbReference type="ARBA" id="ARBA00022485"/>
    </source>
</evidence>
<dbReference type="Gene3D" id="6.10.340.10">
    <property type="match status" value="1"/>
</dbReference>
<dbReference type="InterPro" id="IPR050482">
    <property type="entry name" value="Sensor_HK_TwoCompSys"/>
</dbReference>
<dbReference type="InterPro" id="IPR011712">
    <property type="entry name" value="Sig_transdc_His_kin_sub3_dim/P"/>
</dbReference>
<feature type="domain" description="PAS" evidence="27">
    <location>
        <begin position="407"/>
        <end position="477"/>
    </location>
</feature>
<keyword evidence="14" id="KW-0547">Nucleotide-binding</keyword>
<evidence type="ECO:0000256" key="22">
    <source>
        <dbReference type="ARBA" id="ARBA00024827"/>
    </source>
</evidence>
<evidence type="ECO:0000256" key="21">
    <source>
        <dbReference type="ARBA" id="ARBA00023136"/>
    </source>
</evidence>
<keyword evidence="11" id="KW-0808">Transferase</keyword>
<evidence type="ECO:0000256" key="19">
    <source>
        <dbReference type="ARBA" id="ARBA00023012"/>
    </source>
</evidence>
<evidence type="ECO:0000256" key="9">
    <source>
        <dbReference type="ARBA" id="ARBA00022490"/>
    </source>
</evidence>
<evidence type="ECO:0000256" key="15">
    <source>
        <dbReference type="ARBA" id="ARBA00022777"/>
    </source>
</evidence>
<dbReference type="SUPFAM" id="SSF55874">
    <property type="entry name" value="ATPase domain of HSP90 chaperone/DNA topoisomerase II/histidine kinase"/>
    <property type="match status" value="1"/>
</dbReference>
<keyword evidence="9" id="KW-0963">Cytoplasm</keyword>
<sequence>MNLSYLFKNLPIRYKILCVFSVTFVVIMGLSSLTIYSIVKQNVEKNIETMLENATAAMVNNVRTAASVSIRNYLRATAEKNLEIVTHLYQRQADGSLTLEQAQKQAADIMLAQKIGTHGYICILDGTGRVVRHPKKLLEGLDISDHAFVQEMVAQKKGYIEYDWQNPDDDFPQPKALYLEYFAPWDWMITVSSYRKKFSELMEISDFEKSIQGQRFGKTGYACVLDAENNLIIPPAHQHANIFSNPEHADRFFKTISEQKDGIHTVSWPEKSGNFAGKNRIFFNHIPEYQWTVASAIHMDDFFSPLTTIKNFIMIVGLTSLLVFIPITFFLGATITEPLRNLMDRLNEDIDTGKGFSNRMVIPHSLDEVGQISFYYNSFMEKLETYSRDLKAQIAERRQVQEALQESEERYRSVMEAAPDPIIVYDMEGHVTYFNPAFTRVFGYTLEDSLGKKMDHFVPEEQWKQAMEGIQAILEGLVLPRTETTRKARDGRLIEVTLRGSVYRDKNGNPLGTVITHRDVSQVKQLEKAIMEIGEKERQKIGNDLHDDLCPHLIGVEGLSKVLKTRVEKTAPDAARSVENITRLIQEAIKKTRLLARGLCPVYFKHGLLSSLQELATNTKTVHQVTCALLYHEKIPAGNDMVNSNIYHIAQEAVQNAIRHGGADHIVIEMAYRNMSFSLAVKDNGTGFAPSGESSGMGLRIMNYRTKLMGGSLDIESSDTGTCVTLKLPVSALHFPENRTRLHKPQKHGMGIQQ</sequence>
<keyword evidence="13" id="KW-0479">Metal-binding</keyword>
<feature type="domain" description="Histidine kinase" evidence="26">
    <location>
        <begin position="646"/>
        <end position="732"/>
    </location>
</feature>
<dbReference type="GO" id="GO:0006355">
    <property type="term" value="P:regulation of DNA-templated transcription"/>
    <property type="evidence" value="ECO:0007669"/>
    <property type="project" value="InterPro"/>
</dbReference>
<evidence type="ECO:0000256" key="18">
    <source>
        <dbReference type="ARBA" id="ARBA00023004"/>
    </source>
</evidence>
<dbReference type="Pfam" id="PF08269">
    <property type="entry name" value="dCache_2"/>
    <property type="match status" value="1"/>
</dbReference>
<reference evidence="29 30" key="1">
    <citation type="journal article" date="2013" name="Genome Announc.">
        <title>Draft Genome Sequence of Desulfotignum phosphitoxidans DSM 13687 Strain FiPS-3.</title>
        <authorList>
            <person name="Poehlein A."/>
            <person name="Daniel R."/>
            <person name="Simeonova D.D."/>
        </authorList>
    </citation>
    <scope>NUCLEOTIDE SEQUENCE [LARGE SCALE GENOMIC DNA]</scope>
    <source>
        <strain evidence="29 30">DSM 13687</strain>
    </source>
</reference>
<feature type="transmembrane region" description="Helical" evidence="25">
    <location>
        <begin position="312"/>
        <end position="335"/>
    </location>
</feature>
<dbReference type="SMART" id="SM01049">
    <property type="entry name" value="Cache_2"/>
    <property type="match status" value="1"/>
</dbReference>
<dbReference type="CDD" id="cd16917">
    <property type="entry name" value="HATPase_UhpB-NarQ-NarX-like"/>
    <property type="match status" value="1"/>
</dbReference>
<dbReference type="Pfam" id="PF00989">
    <property type="entry name" value="PAS"/>
    <property type="match status" value="1"/>
</dbReference>
<dbReference type="SMART" id="SM00086">
    <property type="entry name" value="PAC"/>
    <property type="match status" value="1"/>
</dbReference>
<evidence type="ECO:0000313" key="29">
    <source>
        <dbReference type="EMBL" id="EMS78717.1"/>
    </source>
</evidence>
<protein>
    <recommendedName>
        <fullName evidence="6">Oxygen sensor histidine kinase NreB</fullName>
        <ecNumber evidence="5">2.7.13.3</ecNumber>
    </recommendedName>
    <alternativeName>
        <fullName evidence="23">Nitrogen regulation protein B</fullName>
    </alternativeName>
</protein>
<dbReference type="PRINTS" id="PR00344">
    <property type="entry name" value="BCTRLSENSOR"/>
</dbReference>
<evidence type="ECO:0000256" key="3">
    <source>
        <dbReference type="ARBA" id="ARBA00004496"/>
    </source>
</evidence>
<comment type="catalytic activity">
    <reaction evidence="1">
        <text>ATP + protein L-histidine = ADP + protein N-phospho-L-histidine.</text>
        <dbReference type="EC" id="2.7.13.3"/>
    </reaction>
</comment>
<keyword evidence="21 25" id="KW-0472">Membrane</keyword>
<dbReference type="OrthoDB" id="5341439at2"/>
<keyword evidence="10" id="KW-0597">Phosphoprotein</keyword>
<dbReference type="InterPro" id="IPR004358">
    <property type="entry name" value="Sig_transdc_His_kin-like_C"/>
</dbReference>
<dbReference type="Pfam" id="PF02518">
    <property type="entry name" value="HATPase_c"/>
    <property type="match status" value="1"/>
</dbReference>
<dbReference type="GO" id="GO:0005524">
    <property type="term" value="F:ATP binding"/>
    <property type="evidence" value="ECO:0007669"/>
    <property type="project" value="UniProtKB-KW"/>
</dbReference>
<keyword evidence="7" id="KW-1003">Cell membrane</keyword>
<evidence type="ECO:0000256" key="14">
    <source>
        <dbReference type="ARBA" id="ARBA00022741"/>
    </source>
</evidence>
<dbReference type="Pfam" id="PF07730">
    <property type="entry name" value="HisKA_3"/>
    <property type="match status" value="1"/>
</dbReference>
<comment type="caution">
    <text evidence="29">The sequence shown here is derived from an EMBL/GenBank/DDBJ whole genome shotgun (WGS) entry which is preliminary data.</text>
</comment>
<comment type="function">
    <text evidence="22">Member of the two-component regulatory system NreB/NreC involved in the control of dissimilatory nitrate/nitrite reduction in response to oxygen. NreB functions as a direct oxygen sensor histidine kinase which is autophosphorylated, in the absence of oxygen, probably at the conserved histidine residue, and transfers its phosphate group probably to a conserved aspartate residue of NreC. NreB/NreC activates the expression of the nitrate (narGHJI) and nitrite (nir) reductase operons, as well as the putative nitrate transporter gene narT.</text>
</comment>
<dbReference type="NCBIfam" id="TIGR00229">
    <property type="entry name" value="sensory_box"/>
    <property type="match status" value="1"/>
</dbReference>
<evidence type="ECO:0000256" key="16">
    <source>
        <dbReference type="ARBA" id="ARBA00022840"/>
    </source>
</evidence>
<comment type="cofactor">
    <cofactor evidence="2">
        <name>[4Fe-4S] cluster</name>
        <dbReference type="ChEBI" id="CHEBI:49883"/>
    </cofactor>
</comment>
<keyword evidence="15 29" id="KW-0418">Kinase</keyword>
<feature type="domain" description="PAC" evidence="28">
    <location>
        <begin position="480"/>
        <end position="532"/>
    </location>
</feature>
<evidence type="ECO:0000256" key="7">
    <source>
        <dbReference type="ARBA" id="ARBA00022475"/>
    </source>
</evidence>
<keyword evidence="24" id="KW-0175">Coiled coil</keyword>
<dbReference type="InterPro" id="IPR003594">
    <property type="entry name" value="HATPase_dom"/>
</dbReference>
<dbReference type="PROSITE" id="PS50113">
    <property type="entry name" value="PAC"/>
    <property type="match status" value="1"/>
</dbReference>
<comment type="subcellular location">
    <subcellularLocation>
        <location evidence="4">Cell membrane</location>
        <topology evidence="4">Multi-pass membrane protein</topology>
    </subcellularLocation>
    <subcellularLocation>
        <location evidence="3">Cytoplasm</location>
    </subcellularLocation>
</comment>
<dbReference type="Proteomes" id="UP000014216">
    <property type="component" value="Unassembled WGS sequence"/>
</dbReference>
<organism evidence="29 30">
    <name type="scientific">Desulfotignum phosphitoxidans DSM 13687</name>
    <dbReference type="NCBI Taxonomy" id="1286635"/>
    <lineage>
        <taxon>Bacteria</taxon>
        <taxon>Pseudomonadati</taxon>
        <taxon>Thermodesulfobacteriota</taxon>
        <taxon>Desulfobacteria</taxon>
        <taxon>Desulfobacterales</taxon>
        <taxon>Desulfobacteraceae</taxon>
        <taxon>Desulfotignum</taxon>
    </lineage>
</organism>
<evidence type="ECO:0000256" key="17">
    <source>
        <dbReference type="ARBA" id="ARBA00022989"/>
    </source>
</evidence>
<dbReference type="InterPro" id="IPR000014">
    <property type="entry name" value="PAS"/>
</dbReference>
<dbReference type="PATRIC" id="fig|1286635.3.peg.3364"/>
<name>S0G3F9_9BACT</name>
<evidence type="ECO:0000256" key="12">
    <source>
        <dbReference type="ARBA" id="ARBA00022692"/>
    </source>
</evidence>
<evidence type="ECO:0000256" key="24">
    <source>
        <dbReference type="SAM" id="Coils"/>
    </source>
</evidence>
<keyword evidence="16" id="KW-0067">ATP-binding</keyword>
<dbReference type="RefSeq" id="WP_006967225.1">
    <property type="nucleotide sequence ID" value="NZ_APJX01000007.1"/>
</dbReference>
<keyword evidence="8" id="KW-0004">4Fe-4S</keyword>
<dbReference type="SUPFAM" id="SSF55785">
    <property type="entry name" value="PYP-like sensor domain (PAS domain)"/>
    <property type="match status" value="1"/>
</dbReference>
<evidence type="ECO:0000256" key="25">
    <source>
        <dbReference type="SAM" id="Phobius"/>
    </source>
</evidence>
<feature type="coiled-coil region" evidence="24">
    <location>
        <begin position="383"/>
        <end position="417"/>
    </location>
</feature>
<dbReference type="PROSITE" id="PS50112">
    <property type="entry name" value="PAS"/>
    <property type="match status" value="1"/>
</dbReference>
<dbReference type="PANTHER" id="PTHR24421">
    <property type="entry name" value="NITRATE/NITRITE SENSOR PROTEIN NARX-RELATED"/>
    <property type="match status" value="1"/>
</dbReference>
<evidence type="ECO:0000256" key="4">
    <source>
        <dbReference type="ARBA" id="ARBA00004651"/>
    </source>
</evidence>
<evidence type="ECO:0000313" key="30">
    <source>
        <dbReference type="Proteomes" id="UP000014216"/>
    </source>
</evidence>
<dbReference type="InterPro" id="IPR036890">
    <property type="entry name" value="HATPase_C_sf"/>
</dbReference>
<accession>S0G3F9</accession>
<keyword evidence="18" id="KW-0408">Iron</keyword>
<dbReference type="Gene3D" id="3.30.565.10">
    <property type="entry name" value="Histidine kinase-like ATPase, C-terminal domain"/>
    <property type="match status" value="1"/>
</dbReference>
<evidence type="ECO:0000256" key="1">
    <source>
        <dbReference type="ARBA" id="ARBA00000085"/>
    </source>
</evidence>
<keyword evidence="19" id="KW-0902">Two-component regulatory system</keyword>
<keyword evidence="30" id="KW-1185">Reference proteome</keyword>
<evidence type="ECO:0000256" key="2">
    <source>
        <dbReference type="ARBA" id="ARBA00001966"/>
    </source>
</evidence>
<gene>
    <name evidence="29" type="ORF">Dpo_7c01930</name>
</gene>
<evidence type="ECO:0000256" key="20">
    <source>
        <dbReference type="ARBA" id="ARBA00023014"/>
    </source>
</evidence>
<dbReference type="InterPro" id="IPR035965">
    <property type="entry name" value="PAS-like_dom_sf"/>
</dbReference>
<keyword evidence="12 25" id="KW-0812">Transmembrane</keyword>
<evidence type="ECO:0000256" key="13">
    <source>
        <dbReference type="ARBA" id="ARBA00022723"/>
    </source>
</evidence>
<dbReference type="GO" id="GO:0000155">
    <property type="term" value="F:phosphorelay sensor kinase activity"/>
    <property type="evidence" value="ECO:0007669"/>
    <property type="project" value="InterPro"/>
</dbReference>
<dbReference type="InterPro" id="IPR013767">
    <property type="entry name" value="PAS_fold"/>
</dbReference>
<dbReference type="CDD" id="cd00130">
    <property type="entry name" value="PAS"/>
    <property type="match status" value="1"/>
</dbReference>
<dbReference type="CDD" id="cd12912">
    <property type="entry name" value="PDC2_MCP_like"/>
    <property type="match status" value="1"/>
</dbReference>
<keyword evidence="17 25" id="KW-1133">Transmembrane helix</keyword>
<dbReference type="InterPro" id="IPR001610">
    <property type="entry name" value="PAC"/>
</dbReference>
<evidence type="ECO:0000259" key="27">
    <source>
        <dbReference type="PROSITE" id="PS50112"/>
    </source>
</evidence>
<dbReference type="PROSITE" id="PS50109">
    <property type="entry name" value="HIS_KIN"/>
    <property type="match status" value="1"/>
</dbReference>
<evidence type="ECO:0000256" key="6">
    <source>
        <dbReference type="ARBA" id="ARBA00017322"/>
    </source>
</evidence>
<dbReference type="EMBL" id="APJX01000007">
    <property type="protein sequence ID" value="EMS78717.1"/>
    <property type="molecule type" value="Genomic_DNA"/>
</dbReference>
<dbReference type="InterPro" id="IPR033480">
    <property type="entry name" value="sCache_2"/>
</dbReference>
<evidence type="ECO:0000256" key="10">
    <source>
        <dbReference type="ARBA" id="ARBA00022553"/>
    </source>
</evidence>
<evidence type="ECO:0000256" key="23">
    <source>
        <dbReference type="ARBA" id="ARBA00030800"/>
    </source>
</evidence>
<feature type="transmembrane region" description="Helical" evidence="25">
    <location>
        <begin position="12"/>
        <end position="39"/>
    </location>
</feature>
<evidence type="ECO:0000256" key="5">
    <source>
        <dbReference type="ARBA" id="ARBA00012438"/>
    </source>
</evidence>
<dbReference type="GO" id="GO:0051539">
    <property type="term" value="F:4 iron, 4 sulfur cluster binding"/>
    <property type="evidence" value="ECO:0007669"/>
    <property type="project" value="UniProtKB-KW"/>
</dbReference>
<dbReference type="InterPro" id="IPR000700">
    <property type="entry name" value="PAS-assoc_C"/>
</dbReference>
<proteinExistence type="predicted"/>
<evidence type="ECO:0000259" key="26">
    <source>
        <dbReference type="PROSITE" id="PS50109"/>
    </source>
</evidence>
<dbReference type="GO" id="GO:0005886">
    <property type="term" value="C:plasma membrane"/>
    <property type="evidence" value="ECO:0007669"/>
    <property type="project" value="UniProtKB-SubCell"/>
</dbReference>
<dbReference type="GO" id="GO:0005737">
    <property type="term" value="C:cytoplasm"/>
    <property type="evidence" value="ECO:0007669"/>
    <property type="project" value="UniProtKB-SubCell"/>
</dbReference>
<evidence type="ECO:0000259" key="28">
    <source>
        <dbReference type="PROSITE" id="PS50113"/>
    </source>
</evidence>
<dbReference type="Gene3D" id="1.20.5.1930">
    <property type="match status" value="1"/>
</dbReference>
<dbReference type="SMART" id="SM00387">
    <property type="entry name" value="HATPase_c"/>
    <property type="match status" value="1"/>
</dbReference>
<dbReference type="InterPro" id="IPR004010">
    <property type="entry name" value="Double_Cache_2"/>
</dbReference>
<dbReference type="GO" id="GO:0046983">
    <property type="term" value="F:protein dimerization activity"/>
    <property type="evidence" value="ECO:0007669"/>
    <property type="project" value="InterPro"/>
</dbReference>
<dbReference type="GO" id="GO:0046872">
    <property type="term" value="F:metal ion binding"/>
    <property type="evidence" value="ECO:0007669"/>
    <property type="project" value="UniProtKB-KW"/>
</dbReference>
<dbReference type="Gene3D" id="3.30.450.20">
    <property type="entry name" value="PAS domain"/>
    <property type="match status" value="3"/>
</dbReference>
<dbReference type="AlphaFoldDB" id="S0G3F9"/>
<dbReference type="CDD" id="cd18774">
    <property type="entry name" value="PDC2_HK_sensor"/>
    <property type="match status" value="1"/>
</dbReference>
<dbReference type="EC" id="2.7.13.3" evidence="5"/>
<dbReference type="InterPro" id="IPR005467">
    <property type="entry name" value="His_kinase_dom"/>
</dbReference>
<dbReference type="SMART" id="SM00091">
    <property type="entry name" value="PAS"/>
    <property type="match status" value="1"/>
</dbReference>
<evidence type="ECO:0000256" key="11">
    <source>
        <dbReference type="ARBA" id="ARBA00022679"/>
    </source>
</evidence>